<dbReference type="GO" id="GO:0000976">
    <property type="term" value="F:transcription cis-regulatory region binding"/>
    <property type="evidence" value="ECO:0007669"/>
    <property type="project" value="TreeGrafter"/>
</dbReference>
<dbReference type="AlphaFoldDB" id="A0A8K0FYJ3"/>
<feature type="compositionally biased region" description="Basic and acidic residues" evidence="1">
    <location>
        <begin position="297"/>
        <end position="308"/>
    </location>
</feature>
<dbReference type="GO" id="GO:0005677">
    <property type="term" value="C:chromatin silencing complex"/>
    <property type="evidence" value="ECO:0007669"/>
    <property type="project" value="TreeGrafter"/>
</dbReference>
<feature type="region of interest" description="Disordered" evidence="1">
    <location>
        <begin position="638"/>
        <end position="667"/>
    </location>
</feature>
<reference evidence="2" key="1">
    <citation type="submission" date="2019-08" db="EMBL/GenBank/DDBJ databases">
        <title>The genome of the North American firefly Photinus pyralis.</title>
        <authorList>
            <consortium name="Photinus pyralis genome working group"/>
            <person name="Fallon T.R."/>
            <person name="Sander Lower S.E."/>
            <person name="Weng J.-K."/>
        </authorList>
    </citation>
    <scope>NUCLEOTIDE SEQUENCE</scope>
    <source>
        <strain evidence="2">TRF0915ILg1</strain>
        <tissue evidence="2">Whole body</tissue>
    </source>
</reference>
<dbReference type="GO" id="GO:0031507">
    <property type="term" value="P:heterochromatin formation"/>
    <property type="evidence" value="ECO:0007669"/>
    <property type="project" value="TreeGrafter"/>
</dbReference>
<dbReference type="Proteomes" id="UP000801492">
    <property type="component" value="Unassembled WGS sequence"/>
</dbReference>
<feature type="compositionally biased region" description="Basic and acidic residues" evidence="1">
    <location>
        <begin position="570"/>
        <end position="598"/>
    </location>
</feature>
<feature type="compositionally biased region" description="Basic and acidic residues" evidence="1">
    <location>
        <begin position="638"/>
        <end position="650"/>
    </location>
</feature>
<feature type="region of interest" description="Disordered" evidence="1">
    <location>
        <begin position="181"/>
        <end position="466"/>
    </location>
</feature>
<sequence length="780" mass="87519">MTKYLGKMRMPVEKISKQSKKESKMKSLPPKKRKVGAAKAMDDSISETISFVIKGHLTPLKSTVLAKKTNVGKKKLKTRSKDKAVKKSQPSRKTPQVEEDDPPKPMKPAKVVKKTAKKSEGNIKIKKTVAKNIKNQTAVRKSPKRNVADVINSLVLPDAQKGDIGKSSLINHAANKLKNEISEKPPKKNVKESKQITKAKTETVESKKQTKNYVIKRRKSPSKSEIIEKDKQIKEKKADVGGKKIKKSVELKMKNSSPNCPQQQDNKNTLIKPKSTITTTKVKQDVKDKPKKSRVSSTEHKQVKKDVKTVTSKTPKNNLITEEVKPIKTELPEKKSKQSLKKQTKRKIKSEDSSLSTDDTSSTSDEITLDVLRQHHSEESKIKSEPSPKRAEEGASPTSGKTPTKIGQGSDSERKNASQKPAAIKQKLGRKAPEKKATEVKSKTVLIKKGMLTTGKNKAKRKEDQRSRKMKLFGFWNGPKRHRVASLNALAKVHCLYENETRGALLDADPTKSESNIERKIEAKQEEILPTRTLRSAPGLRGAGKHWDMHDETFSSSEDNESPVESPKSVTKEEKVEKTEKTDKTEKPDVDKKPEKKRTYTKRRRNRCELIMDLKDMVVRKRMASLNASAILAASYSVEKRTAKSPKSEETDSEDSEESFTRDTDNKKKCYEEDVKKEEDRKVIEVRATPNKKVSVILNQDTDVTITGVYVNSTTRSTHHEGYCSIAGMQYRISAKSHTQTASTTVATETIMQSAANIGAENKNVSQRVTREVKESWDIS</sequence>
<feature type="compositionally biased region" description="Polar residues" evidence="1">
    <location>
        <begin position="396"/>
        <end position="410"/>
    </location>
</feature>
<name>A0A8K0FYJ3_IGNLU</name>
<organism evidence="2 3">
    <name type="scientific">Ignelater luminosus</name>
    <name type="common">Cucubano</name>
    <name type="synonym">Pyrophorus luminosus</name>
    <dbReference type="NCBI Taxonomy" id="2038154"/>
    <lineage>
        <taxon>Eukaryota</taxon>
        <taxon>Metazoa</taxon>
        <taxon>Ecdysozoa</taxon>
        <taxon>Arthropoda</taxon>
        <taxon>Hexapoda</taxon>
        <taxon>Insecta</taxon>
        <taxon>Pterygota</taxon>
        <taxon>Neoptera</taxon>
        <taxon>Endopterygota</taxon>
        <taxon>Coleoptera</taxon>
        <taxon>Polyphaga</taxon>
        <taxon>Elateriformia</taxon>
        <taxon>Elateroidea</taxon>
        <taxon>Elateridae</taxon>
        <taxon>Agrypninae</taxon>
        <taxon>Pyrophorini</taxon>
        <taxon>Ignelater</taxon>
    </lineage>
</organism>
<dbReference type="PANTHER" id="PTHR46576">
    <property type="entry name" value="BROMO ADJACENT HOMOLOGY DOMAIN-CONTAINING 1 PROTEIN"/>
    <property type="match status" value="1"/>
</dbReference>
<feature type="compositionally biased region" description="Polar residues" evidence="1">
    <location>
        <begin position="254"/>
        <end position="269"/>
    </location>
</feature>
<evidence type="ECO:0000313" key="2">
    <source>
        <dbReference type="EMBL" id="KAF2879119.1"/>
    </source>
</evidence>
<feature type="region of interest" description="Disordered" evidence="1">
    <location>
        <begin position="533"/>
        <end position="601"/>
    </location>
</feature>
<feature type="compositionally biased region" description="Basic and acidic residues" evidence="1">
    <location>
        <begin position="10"/>
        <end position="25"/>
    </location>
</feature>
<dbReference type="OrthoDB" id="8070224at2759"/>
<dbReference type="InterPro" id="IPR053032">
    <property type="entry name" value="BAH_domain-containing"/>
</dbReference>
<feature type="compositionally biased region" description="Basic and acidic residues" evidence="1">
    <location>
        <begin position="225"/>
        <end position="253"/>
    </location>
</feature>
<proteinExistence type="predicted"/>
<keyword evidence="3" id="KW-1185">Reference proteome</keyword>
<evidence type="ECO:0000256" key="1">
    <source>
        <dbReference type="SAM" id="MobiDB-lite"/>
    </source>
</evidence>
<comment type="caution">
    <text evidence="2">The sequence shown here is derived from an EMBL/GenBank/DDBJ whole genome shotgun (WGS) entry which is preliminary data.</text>
</comment>
<feature type="compositionally biased region" description="Low complexity" evidence="1">
    <location>
        <begin position="353"/>
        <end position="370"/>
    </location>
</feature>
<feature type="compositionally biased region" description="Basic and acidic residues" evidence="1">
    <location>
        <begin position="322"/>
        <end position="336"/>
    </location>
</feature>
<feature type="compositionally biased region" description="Basic residues" evidence="1">
    <location>
        <begin position="337"/>
        <end position="348"/>
    </location>
</feature>
<feature type="region of interest" description="Disordered" evidence="1">
    <location>
        <begin position="68"/>
        <end position="123"/>
    </location>
</feature>
<gene>
    <name evidence="2" type="ORF">ILUMI_27049</name>
</gene>
<dbReference type="GO" id="GO:0045892">
    <property type="term" value="P:negative regulation of DNA-templated transcription"/>
    <property type="evidence" value="ECO:0007669"/>
    <property type="project" value="TreeGrafter"/>
</dbReference>
<feature type="compositionally biased region" description="Basic and acidic residues" evidence="1">
    <location>
        <begin position="181"/>
        <end position="208"/>
    </location>
</feature>
<protein>
    <submittedName>
        <fullName evidence="2">Uncharacterized protein</fullName>
    </submittedName>
</protein>
<feature type="region of interest" description="Disordered" evidence="1">
    <location>
        <begin position="1"/>
        <end position="40"/>
    </location>
</feature>
<dbReference type="PANTHER" id="PTHR46576:SF1">
    <property type="entry name" value="BROMO ADJACENT HOMOLOGY DOMAIN-CONTAINING 1 PROTEIN"/>
    <property type="match status" value="1"/>
</dbReference>
<feature type="compositionally biased region" description="Basic and acidic residues" evidence="1">
    <location>
        <begin position="431"/>
        <end position="442"/>
    </location>
</feature>
<feature type="compositionally biased region" description="Basic and acidic residues" evidence="1">
    <location>
        <begin position="372"/>
        <end position="393"/>
    </location>
</feature>
<dbReference type="GO" id="GO:0003682">
    <property type="term" value="F:chromatin binding"/>
    <property type="evidence" value="ECO:0007669"/>
    <property type="project" value="TreeGrafter"/>
</dbReference>
<evidence type="ECO:0000313" key="3">
    <source>
        <dbReference type="Proteomes" id="UP000801492"/>
    </source>
</evidence>
<dbReference type="EMBL" id="VTPC01091225">
    <property type="protein sequence ID" value="KAF2879119.1"/>
    <property type="molecule type" value="Genomic_DNA"/>
</dbReference>
<accession>A0A8K0FYJ3</accession>